<sequence length="93" mass="10205">MLLANIGKGPKVWDFENYVVRPSGDETNLIRIEDCNYGTRSGCKVLGSSFLGDCYEKYFYWSGSVWSAGEPSSGLFVRTQRGASVASPILGKL</sequence>
<proteinExistence type="predicted"/>
<organism evidence="1">
    <name type="scientific">Tanacetum cinerariifolium</name>
    <name type="common">Dalmatian daisy</name>
    <name type="synonym">Chrysanthemum cinerariifolium</name>
    <dbReference type="NCBI Taxonomy" id="118510"/>
    <lineage>
        <taxon>Eukaryota</taxon>
        <taxon>Viridiplantae</taxon>
        <taxon>Streptophyta</taxon>
        <taxon>Embryophyta</taxon>
        <taxon>Tracheophyta</taxon>
        <taxon>Spermatophyta</taxon>
        <taxon>Magnoliopsida</taxon>
        <taxon>eudicotyledons</taxon>
        <taxon>Gunneridae</taxon>
        <taxon>Pentapetalae</taxon>
        <taxon>asterids</taxon>
        <taxon>campanulids</taxon>
        <taxon>Asterales</taxon>
        <taxon>Asteraceae</taxon>
        <taxon>Asteroideae</taxon>
        <taxon>Anthemideae</taxon>
        <taxon>Anthemidinae</taxon>
        <taxon>Tanacetum</taxon>
    </lineage>
</organism>
<reference evidence="1" key="1">
    <citation type="journal article" date="2019" name="Sci. Rep.">
        <title>Draft genome of Tanacetum cinerariifolium, the natural source of mosquito coil.</title>
        <authorList>
            <person name="Yamashiro T."/>
            <person name="Shiraishi A."/>
            <person name="Satake H."/>
            <person name="Nakayama K."/>
        </authorList>
    </citation>
    <scope>NUCLEOTIDE SEQUENCE</scope>
</reference>
<comment type="caution">
    <text evidence="1">The sequence shown here is derived from an EMBL/GenBank/DDBJ whole genome shotgun (WGS) entry which is preliminary data.</text>
</comment>
<evidence type="ECO:0000313" key="1">
    <source>
        <dbReference type="EMBL" id="GEU81416.1"/>
    </source>
</evidence>
<accession>A0A6L2N5C1</accession>
<dbReference type="EMBL" id="BKCJ010008275">
    <property type="protein sequence ID" value="GEU81416.1"/>
    <property type="molecule type" value="Genomic_DNA"/>
</dbReference>
<name>A0A6L2N5C1_TANCI</name>
<gene>
    <name evidence="1" type="ORF">Tci_053394</name>
</gene>
<protein>
    <submittedName>
        <fullName evidence="1">Uncharacterized protein</fullName>
    </submittedName>
</protein>
<dbReference type="AlphaFoldDB" id="A0A6L2N5C1"/>